<evidence type="ECO:0000313" key="3">
    <source>
        <dbReference type="Proteomes" id="UP000016569"/>
    </source>
</evidence>
<proteinExistence type="predicted"/>
<evidence type="ECO:0000256" key="1">
    <source>
        <dbReference type="PROSITE-ProRule" id="PRU00339"/>
    </source>
</evidence>
<comment type="caution">
    <text evidence="2">The sequence shown here is derived from an EMBL/GenBank/DDBJ whole genome shotgun (WGS) entry which is preliminary data.</text>
</comment>
<dbReference type="PROSITE" id="PS50005">
    <property type="entry name" value="TPR"/>
    <property type="match status" value="1"/>
</dbReference>
<organism evidence="2 3">
    <name type="scientific">Brevundimonas abyssalis TAR-001</name>
    <dbReference type="NCBI Taxonomy" id="1391729"/>
    <lineage>
        <taxon>Bacteria</taxon>
        <taxon>Pseudomonadati</taxon>
        <taxon>Pseudomonadota</taxon>
        <taxon>Alphaproteobacteria</taxon>
        <taxon>Caulobacterales</taxon>
        <taxon>Caulobacteraceae</taxon>
        <taxon>Brevundimonas</taxon>
    </lineage>
</organism>
<keyword evidence="3" id="KW-1185">Reference proteome</keyword>
<protein>
    <recommendedName>
        <fullName evidence="4">Tetratricopeptide repeat protein</fullName>
    </recommendedName>
</protein>
<dbReference type="Gene3D" id="1.25.40.10">
    <property type="entry name" value="Tetratricopeptide repeat domain"/>
    <property type="match status" value="2"/>
</dbReference>
<sequence>MQLPSNKIGRKMIPRWRSLRLTPKQELVSSKGRSLKRSPHGSNIITSEEWATDPTIWSASDMISMAIVDGRSSETDAAAEFLKAHIADLSPGTKQLILSYFDDGFTPAAPHGVLITREIKYRQIAEMKGELSLYPRNAVLHVELARAYVSLGQIDKARHSFRIALAIAPSNRYVLRSAVRFYVLDQDVDRAWSILKNAPSEDTWLLASRVAIADLTAKPIESSRKLREIIDRGRPAQVTELAAALATLEMENGSDKLAKKLFKIGCESPTDNTIAQVRWAHETCGVPFNKNLLENALTFEARTGQAVEEGKWVDAVDNASTWLGDEPFSTRAAATGAFVAAEILQDFTVSERVATSGLVANAHDPVLLNNRAYARACLGDLIGAVEDINSASAVRSLDDTDAICIIATKGCISYRSGDASAGAAHYQRAVEMAFDGKYTALAQRGIIHWIYEEGRNGRYLSKSDIERVSKYFLESKRIDRETAEIFNIYARQYIILGDVEAPVADLRGVLERL</sequence>
<evidence type="ECO:0008006" key="4">
    <source>
        <dbReference type="Google" id="ProtNLM"/>
    </source>
</evidence>
<evidence type="ECO:0000313" key="2">
    <source>
        <dbReference type="EMBL" id="GAD58677.1"/>
    </source>
</evidence>
<keyword evidence="1" id="KW-0802">TPR repeat</keyword>
<dbReference type="SMART" id="SM00028">
    <property type="entry name" value="TPR"/>
    <property type="match status" value="2"/>
</dbReference>
<reference evidence="3" key="1">
    <citation type="journal article" date="2013" name="Genome Announc.">
        <title>Draft Genome Sequence of the Dimorphic Prosthecate Bacterium Brevundimonas abyssalis TAR-001T.</title>
        <authorList>
            <person name="Tsubouchi T."/>
            <person name="Nishi S."/>
            <person name="Usui K."/>
            <person name="Shimane Y."/>
            <person name="Takaki Y."/>
            <person name="Maruyama T."/>
            <person name="Hatada Y."/>
        </authorList>
    </citation>
    <scope>NUCLEOTIDE SEQUENCE [LARGE SCALE GENOMIC DNA]</scope>
    <source>
        <strain evidence="3">TAR-001</strain>
    </source>
</reference>
<dbReference type="EMBL" id="BATC01000010">
    <property type="protein sequence ID" value="GAD58677.1"/>
    <property type="molecule type" value="Genomic_DNA"/>
</dbReference>
<gene>
    <name evidence="2" type="ORF">MBEBAB_0927</name>
</gene>
<dbReference type="AlphaFoldDB" id="A0A8E0NB80"/>
<accession>A0A8E0NB80</accession>
<name>A0A8E0NB80_9CAUL</name>
<dbReference type="InterPro" id="IPR019734">
    <property type="entry name" value="TPR_rpt"/>
</dbReference>
<dbReference type="InterPro" id="IPR011990">
    <property type="entry name" value="TPR-like_helical_dom_sf"/>
</dbReference>
<dbReference type="SUPFAM" id="SSF48452">
    <property type="entry name" value="TPR-like"/>
    <property type="match status" value="1"/>
</dbReference>
<dbReference type="Proteomes" id="UP000016569">
    <property type="component" value="Unassembled WGS sequence"/>
</dbReference>
<feature type="repeat" description="TPR" evidence="1">
    <location>
        <begin position="138"/>
        <end position="171"/>
    </location>
</feature>